<keyword evidence="1" id="KW-0732">Signal</keyword>
<dbReference type="Proteomes" id="UP001054945">
    <property type="component" value="Unassembled WGS sequence"/>
</dbReference>
<gene>
    <name evidence="2" type="ORF">CEXT_807341</name>
</gene>
<evidence type="ECO:0000313" key="3">
    <source>
        <dbReference type="Proteomes" id="UP001054945"/>
    </source>
</evidence>
<dbReference type="AlphaFoldDB" id="A0AAV4XI93"/>
<feature type="chain" id="PRO_5043585124" description="Secreted protein" evidence="1">
    <location>
        <begin position="22"/>
        <end position="90"/>
    </location>
</feature>
<dbReference type="EMBL" id="BPLR01017841">
    <property type="protein sequence ID" value="GIY94911.1"/>
    <property type="molecule type" value="Genomic_DNA"/>
</dbReference>
<feature type="signal peptide" evidence="1">
    <location>
        <begin position="1"/>
        <end position="21"/>
    </location>
</feature>
<organism evidence="2 3">
    <name type="scientific">Caerostris extrusa</name>
    <name type="common">Bark spider</name>
    <name type="synonym">Caerostris bankana</name>
    <dbReference type="NCBI Taxonomy" id="172846"/>
    <lineage>
        <taxon>Eukaryota</taxon>
        <taxon>Metazoa</taxon>
        <taxon>Ecdysozoa</taxon>
        <taxon>Arthropoda</taxon>
        <taxon>Chelicerata</taxon>
        <taxon>Arachnida</taxon>
        <taxon>Araneae</taxon>
        <taxon>Araneomorphae</taxon>
        <taxon>Entelegynae</taxon>
        <taxon>Araneoidea</taxon>
        <taxon>Araneidae</taxon>
        <taxon>Caerostris</taxon>
    </lineage>
</organism>
<keyword evidence="3" id="KW-1185">Reference proteome</keyword>
<comment type="caution">
    <text evidence="2">The sequence shown here is derived from an EMBL/GenBank/DDBJ whole genome shotgun (WGS) entry which is preliminary data.</text>
</comment>
<proteinExistence type="predicted"/>
<name>A0AAV4XI93_CAEEX</name>
<evidence type="ECO:0008006" key="4">
    <source>
        <dbReference type="Google" id="ProtNLM"/>
    </source>
</evidence>
<accession>A0AAV4XI93</accession>
<protein>
    <recommendedName>
        <fullName evidence="4">Secreted protein</fullName>
    </recommendedName>
</protein>
<reference evidence="2 3" key="1">
    <citation type="submission" date="2021-06" db="EMBL/GenBank/DDBJ databases">
        <title>Caerostris extrusa draft genome.</title>
        <authorList>
            <person name="Kono N."/>
            <person name="Arakawa K."/>
        </authorList>
    </citation>
    <scope>NUCLEOTIDE SEQUENCE [LARGE SCALE GENOMIC DNA]</scope>
</reference>
<evidence type="ECO:0000313" key="2">
    <source>
        <dbReference type="EMBL" id="GIY94911.1"/>
    </source>
</evidence>
<evidence type="ECO:0000256" key="1">
    <source>
        <dbReference type="SAM" id="SignalP"/>
    </source>
</evidence>
<sequence>MCNRFCVEALLNAFIIAVVPGALQSREHGGDCIEQEVEVNASIIYECNNIFKKCERRFAERSSGSSCGGRGWSTYSCVITFAYVLVGVPG</sequence>